<evidence type="ECO:0000313" key="1">
    <source>
        <dbReference type="EMBL" id="MBB6399337.1"/>
    </source>
</evidence>
<sequence length="36" mass="4200">MWLDTPVDYGTGSGTDHFATLHRPLPDTLRWFHTRT</sequence>
<comment type="caution">
    <text evidence="1">The sequence shown here is derived from an EMBL/GenBank/DDBJ whole genome shotgun (WGS) entry which is preliminary data.</text>
</comment>
<evidence type="ECO:0000313" key="2">
    <source>
        <dbReference type="Proteomes" id="UP000546324"/>
    </source>
</evidence>
<dbReference type="Proteomes" id="UP000546324">
    <property type="component" value="Unassembled WGS sequence"/>
</dbReference>
<reference evidence="1 2" key="1">
    <citation type="submission" date="2020-08" db="EMBL/GenBank/DDBJ databases">
        <title>Sequencing the genomes of 1000 actinobacteria strains.</title>
        <authorList>
            <person name="Klenk H.-P."/>
        </authorList>
    </citation>
    <scope>NUCLEOTIDE SEQUENCE [LARGE SCALE GENOMIC DNA]</scope>
    <source>
        <strain evidence="1 2">DSM 43675</strain>
    </source>
</reference>
<accession>A0A7X0G605</accession>
<name>A0A7X0G605_9ACTN</name>
<gene>
    <name evidence="1" type="ORF">BKA00_006251</name>
</gene>
<keyword evidence="2" id="KW-1185">Reference proteome</keyword>
<protein>
    <submittedName>
        <fullName evidence="1">Uncharacterized protein</fullName>
    </submittedName>
</protein>
<proteinExistence type="predicted"/>
<dbReference type="EMBL" id="JACHMQ010000001">
    <property type="protein sequence ID" value="MBB6399337.1"/>
    <property type="molecule type" value="Genomic_DNA"/>
</dbReference>
<organism evidence="1 2">
    <name type="scientific">Actinomadura coerulea</name>
    <dbReference type="NCBI Taxonomy" id="46159"/>
    <lineage>
        <taxon>Bacteria</taxon>
        <taxon>Bacillati</taxon>
        <taxon>Actinomycetota</taxon>
        <taxon>Actinomycetes</taxon>
        <taxon>Streptosporangiales</taxon>
        <taxon>Thermomonosporaceae</taxon>
        <taxon>Actinomadura</taxon>
    </lineage>
</organism>
<dbReference type="AlphaFoldDB" id="A0A7X0G605"/>